<evidence type="ECO:0000313" key="3">
    <source>
        <dbReference type="Proteomes" id="UP000198847"/>
    </source>
</evidence>
<protein>
    <submittedName>
        <fullName evidence="2">Uncharacterized protein</fullName>
    </submittedName>
</protein>
<organism evidence="2 3">
    <name type="scientific">Propionispora vibrioides</name>
    <dbReference type="NCBI Taxonomy" id="112903"/>
    <lineage>
        <taxon>Bacteria</taxon>
        <taxon>Bacillati</taxon>
        <taxon>Bacillota</taxon>
        <taxon>Negativicutes</taxon>
        <taxon>Selenomonadales</taxon>
        <taxon>Sporomusaceae</taxon>
        <taxon>Propionispora</taxon>
    </lineage>
</organism>
<accession>A0A1H8PAT2</accession>
<feature type="compositionally biased region" description="Polar residues" evidence="1">
    <location>
        <begin position="1"/>
        <end position="29"/>
    </location>
</feature>
<evidence type="ECO:0000256" key="1">
    <source>
        <dbReference type="SAM" id="MobiDB-lite"/>
    </source>
</evidence>
<dbReference type="RefSeq" id="WP_091743693.1">
    <property type="nucleotide sequence ID" value="NZ_FODY01000001.1"/>
</dbReference>
<dbReference type="STRING" id="112903.SAMN04490178_101384"/>
<proteinExistence type="predicted"/>
<dbReference type="EMBL" id="FODY01000001">
    <property type="protein sequence ID" value="SEO38738.1"/>
    <property type="molecule type" value="Genomic_DNA"/>
</dbReference>
<evidence type="ECO:0000313" key="2">
    <source>
        <dbReference type="EMBL" id="SEO38738.1"/>
    </source>
</evidence>
<gene>
    <name evidence="2" type="ORF">SAMN04490178_101384</name>
</gene>
<feature type="region of interest" description="Disordered" evidence="1">
    <location>
        <begin position="1"/>
        <end position="72"/>
    </location>
</feature>
<sequence>MNNKTDLNQQSQNEFGTLTAKQDANNDYTKSNKGSNAQSGSSNKSNKQSSSAQSATSQVLTSQYDINEDSSK</sequence>
<reference evidence="2 3" key="1">
    <citation type="submission" date="2016-10" db="EMBL/GenBank/DDBJ databases">
        <authorList>
            <person name="de Groot N.N."/>
        </authorList>
    </citation>
    <scope>NUCLEOTIDE SEQUENCE [LARGE SCALE GENOMIC DNA]</scope>
    <source>
        <strain evidence="2 3">DSM 13305</strain>
    </source>
</reference>
<keyword evidence="3" id="KW-1185">Reference proteome</keyword>
<name>A0A1H8PAT2_9FIRM</name>
<dbReference type="AlphaFoldDB" id="A0A1H8PAT2"/>
<dbReference type="Proteomes" id="UP000198847">
    <property type="component" value="Unassembled WGS sequence"/>
</dbReference>
<feature type="compositionally biased region" description="Low complexity" evidence="1">
    <location>
        <begin position="31"/>
        <end position="58"/>
    </location>
</feature>